<dbReference type="InterPro" id="IPR002656">
    <property type="entry name" value="Acyl_transf_3_dom"/>
</dbReference>
<reference evidence="9 10" key="1">
    <citation type="submission" date="2016-10" db="EMBL/GenBank/DDBJ databases">
        <authorList>
            <person name="Varghese N."/>
            <person name="Submissions S."/>
        </authorList>
    </citation>
    <scope>NUCLEOTIDE SEQUENCE [LARGE SCALE GENOMIC DNA]</scope>
    <source>
        <strain evidence="9 10">WCP15</strain>
    </source>
</reference>
<comment type="subcellular location">
    <subcellularLocation>
        <location evidence="1">Cell membrane</location>
        <topology evidence="1">Multi-pass membrane protein</topology>
    </subcellularLocation>
</comment>
<keyword evidence="3" id="KW-1003">Cell membrane</keyword>
<organism evidence="9 10">
    <name type="scientific">Parafannyhessea umbonata</name>
    <dbReference type="NCBI Taxonomy" id="604330"/>
    <lineage>
        <taxon>Bacteria</taxon>
        <taxon>Bacillati</taxon>
        <taxon>Actinomycetota</taxon>
        <taxon>Coriobacteriia</taxon>
        <taxon>Coriobacteriales</taxon>
        <taxon>Atopobiaceae</taxon>
        <taxon>Parafannyhessea</taxon>
    </lineage>
</organism>
<keyword evidence="4 7" id="KW-0812">Transmembrane</keyword>
<feature type="transmembrane region" description="Helical" evidence="7">
    <location>
        <begin position="12"/>
        <end position="34"/>
    </location>
</feature>
<evidence type="ECO:0000256" key="4">
    <source>
        <dbReference type="ARBA" id="ARBA00022692"/>
    </source>
</evidence>
<evidence type="ECO:0000259" key="8">
    <source>
        <dbReference type="Pfam" id="PF01757"/>
    </source>
</evidence>
<evidence type="ECO:0000256" key="7">
    <source>
        <dbReference type="SAM" id="Phobius"/>
    </source>
</evidence>
<evidence type="ECO:0000313" key="9">
    <source>
        <dbReference type="EMBL" id="SEH38936.1"/>
    </source>
</evidence>
<gene>
    <name evidence="9" type="ORF">SAMN05216447_101282</name>
</gene>
<keyword evidence="5 7" id="KW-1133">Transmembrane helix</keyword>
<feature type="transmembrane region" description="Helical" evidence="7">
    <location>
        <begin position="54"/>
        <end position="71"/>
    </location>
</feature>
<dbReference type="RefSeq" id="WP_078686504.1">
    <property type="nucleotide sequence ID" value="NZ_FNWT01000001.1"/>
</dbReference>
<name>A0A1H6HTM5_9ACTN</name>
<keyword evidence="10" id="KW-1185">Reference proteome</keyword>
<sequence length="337" mass="36766">MSERKTIQSYEWARVLGALAVVCLHAVVATRLVPELHQGNAALFLAEDVLCVPLTRWAVPVFFMVSGALLLDPGRQMTLEKVGRYVWRMAFILLTIGFAFCVMELVASFGFYGLLTFQAAFLNLLQGLSWGHLWYVYALIGLYLITPILSAYVRVATQRDLAIVALVGYALLCVAPTIDLVAGTKLYAFLGTGSPVVYYLAGYYASTYLELDAKVIGAGALALAANLVAFAFDPELASQLALPEYAFALPFSVLAFVAIRSLLERPMRERGLARTLARDSFGIYLLHPLFGHVILRVPALVTLPLPVLQLTIVVVGVAGSVVLTRLLRLLPPFASKL</sequence>
<comment type="similarity">
    <text evidence="2">Belongs to the acyltransferase 3 family.</text>
</comment>
<dbReference type="PANTHER" id="PTHR40074:SF2">
    <property type="entry name" value="O-ACETYLTRANSFERASE WECH"/>
    <property type="match status" value="1"/>
</dbReference>
<feature type="transmembrane region" description="Helical" evidence="7">
    <location>
        <begin position="307"/>
        <end position="327"/>
    </location>
</feature>
<feature type="transmembrane region" description="Helical" evidence="7">
    <location>
        <begin position="244"/>
        <end position="263"/>
    </location>
</feature>
<feature type="transmembrane region" description="Helical" evidence="7">
    <location>
        <begin position="283"/>
        <end position="301"/>
    </location>
</feature>
<evidence type="ECO:0000256" key="5">
    <source>
        <dbReference type="ARBA" id="ARBA00022989"/>
    </source>
</evidence>
<proteinExistence type="inferred from homology"/>
<feature type="transmembrane region" description="Helical" evidence="7">
    <location>
        <begin position="160"/>
        <end position="178"/>
    </location>
</feature>
<evidence type="ECO:0000256" key="3">
    <source>
        <dbReference type="ARBA" id="ARBA00022475"/>
    </source>
</evidence>
<evidence type="ECO:0000313" key="10">
    <source>
        <dbReference type="Proteomes" id="UP000199135"/>
    </source>
</evidence>
<evidence type="ECO:0000256" key="1">
    <source>
        <dbReference type="ARBA" id="ARBA00004651"/>
    </source>
</evidence>
<feature type="transmembrane region" description="Helical" evidence="7">
    <location>
        <begin position="184"/>
        <end position="201"/>
    </location>
</feature>
<evidence type="ECO:0000256" key="6">
    <source>
        <dbReference type="ARBA" id="ARBA00023136"/>
    </source>
</evidence>
<feature type="transmembrane region" description="Helical" evidence="7">
    <location>
        <begin position="213"/>
        <end position="232"/>
    </location>
</feature>
<accession>A0A1H6HTM5</accession>
<dbReference type="Proteomes" id="UP000199135">
    <property type="component" value="Unassembled WGS sequence"/>
</dbReference>
<feature type="transmembrane region" description="Helical" evidence="7">
    <location>
        <begin position="91"/>
        <end position="114"/>
    </location>
</feature>
<keyword evidence="6 7" id="KW-0472">Membrane</keyword>
<feature type="transmembrane region" description="Helical" evidence="7">
    <location>
        <begin position="134"/>
        <end position="153"/>
    </location>
</feature>
<dbReference type="PANTHER" id="PTHR40074">
    <property type="entry name" value="O-ACETYLTRANSFERASE WECH"/>
    <property type="match status" value="1"/>
</dbReference>
<comment type="caution">
    <text evidence="9">The sequence shown here is derived from an EMBL/GenBank/DDBJ whole genome shotgun (WGS) entry which is preliminary data.</text>
</comment>
<feature type="domain" description="Acyltransferase 3" evidence="8">
    <location>
        <begin position="8"/>
        <end position="324"/>
    </location>
</feature>
<dbReference type="EMBL" id="FNWT01000001">
    <property type="protein sequence ID" value="SEH38936.1"/>
    <property type="molecule type" value="Genomic_DNA"/>
</dbReference>
<evidence type="ECO:0000256" key="2">
    <source>
        <dbReference type="ARBA" id="ARBA00007400"/>
    </source>
</evidence>
<dbReference type="Pfam" id="PF01757">
    <property type="entry name" value="Acyl_transf_3"/>
    <property type="match status" value="1"/>
</dbReference>
<protein>
    <submittedName>
        <fullName evidence="9">Surface polysaccharide O-acyltransferase, integral membrane enzyme</fullName>
    </submittedName>
</protein>